<accession>A0A2A9FBX4</accession>
<organism evidence="1 2">
    <name type="scientific">Amycolatopsis sulphurea</name>
    <dbReference type="NCBI Taxonomy" id="76022"/>
    <lineage>
        <taxon>Bacteria</taxon>
        <taxon>Bacillati</taxon>
        <taxon>Actinomycetota</taxon>
        <taxon>Actinomycetes</taxon>
        <taxon>Pseudonocardiales</taxon>
        <taxon>Pseudonocardiaceae</taxon>
        <taxon>Amycolatopsis</taxon>
    </lineage>
</organism>
<proteinExistence type="predicted"/>
<dbReference type="AlphaFoldDB" id="A0A2A9FBX4"/>
<name>A0A2A9FBX4_9PSEU</name>
<sequence length="103" mass="11178">MIDGVWHVARPAAIPAPGDEVVMPQGATAVVKYAPTDERTNRHIPMQCPYWDAHQGFPAIAYSLEGTGPRSNSCNVRQNRRLHTIATTIADHATTTLTTKAGQ</sequence>
<reference evidence="1 2" key="1">
    <citation type="submission" date="2017-10" db="EMBL/GenBank/DDBJ databases">
        <title>Sequencing the genomes of 1000 actinobacteria strains.</title>
        <authorList>
            <person name="Klenk H.-P."/>
        </authorList>
    </citation>
    <scope>NUCLEOTIDE SEQUENCE [LARGE SCALE GENOMIC DNA]</scope>
    <source>
        <strain evidence="1 2">DSM 46092</strain>
    </source>
</reference>
<protein>
    <submittedName>
        <fullName evidence="1">Uncharacterized protein</fullName>
    </submittedName>
</protein>
<dbReference type="EMBL" id="PDJK01000002">
    <property type="protein sequence ID" value="PFG47925.1"/>
    <property type="molecule type" value="Genomic_DNA"/>
</dbReference>
<evidence type="ECO:0000313" key="1">
    <source>
        <dbReference type="EMBL" id="PFG47925.1"/>
    </source>
</evidence>
<comment type="caution">
    <text evidence="1">The sequence shown here is derived from an EMBL/GenBank/DDBJ whole genome shotgun (WGS) entry which is preliminary data.</text>
</comment>
<dbReference type="RefSeq" id="WP_098511955.1">
    <property type="nucleotide sequence ID" value="NZ_JBIAKZ010000055.1"/>
</dbReference>
<gene>
    <name evidence="1" type="ORF">ATK36_2991</name>
</gene>
<keyword evidence="2" id="KW-1185">Reference proteome</keyword>
<evidence type="ECO:0000313" key="2">
    <source>
        <dbReference type="Proteomes" id="UP000243542"/>
    </source>
</evidence>
<dbReference type="Proteomes" id="UP000243542">
    <property type="component" value="Unassembled WGS sequence"/>
</dbReference>